<evidence type="ECO:0000256" key="1">
    <source>
        <dbReference type="SAM" id="Phobius"/>
    </source>
</evidence>
<keyword evidence="3" id="KW-0808">Transferase</keyword>
<reference evidence="3 4" key="1">
    <citation type="submission" date="2024-09" db="EMBL/GenBank/DDBJ databases">
        <authorList>
            <person name="Sun Q."/>
            <person name="Mori K."/>
        </authorList>
    </citation>
    <scope>NUCLEOTIDE SEQUENCE [LARGE SCALE GENOMIC DNA]</scope>
    <source>
        <strain evidence="3 4">JCM 13503</strain>
    </source>
</reference>
<proteinExistence type="predicted"/>
<keyword evidence="4" id="KW-1185">Reference proteome</keyword>
<feature type="transmembrane region" description="Helical" evidence="1">
    <location>
        <begin position="297"/>
        <end position="320"/>
    </location>
</feature>
<feature type="transmembrane region" description="Helical" evidence="1">
    <location>
        <begin position="236"/>
        <end position="255"/>
    </location>
</feature>
<protein>
    <submittedName>
        <fullName evidence="3">Acyltransferase family protein</fullName>
        <ecNumber evidence="3">2.3.-.-</ecNumber>
    </submittedName>
</protein>
<dbReference type="PANTHER" id="PTHR23028:SF53">
    <property type="entry name" value="ACYL_TRANSF_3 DOMAIN-CONTAINING PROTEIN"/>
    <property type="match status" value="1"/>
</dbReference>
<accession>A0ABV6B3X3</accession>
<keyword evidence="1" id="KW-1133">Transmembrane helix</keyword>
<feature type="transmembrane region" description="Helical" evidence="1">
    <location>
        <begin position="267"/>
        <end position="285"/>
    </location>
</feature>
<organism evidence="3 4">
    <name type="scientific">Deinococcus oregonensis</name>
    <dbReference type="NCBI Taxonomy" id="1805970"/>
    <lineage>
        <taxon>Bacteria</taxon>
        <taxon>Thermotogati</taxon>
        <taxon>Deinococcota</taxon>
        <taxon>Deinococci</taxon>
        <taxon>Deinococcales</taxon>
        <taxon>Deinococcaceae</taxon>
        <taxon>Deinococcus</taxon>
    </lineage>
</organism>
<sequence length="380" mass="42372">MRYPALEGLRGLAALVVVIHHHLLVLPTLFPYAENATGLAAVFLYSPVHLVWAGGEAVLLFFVLSGFVLSLSTWEGHPLKMPEFIIKRIWRIWIPCLIAVTLAFGAAKLVGPQAISGTSPWFNAIWQQANMTAYIDHLLMLGNMDRANQAFIPVVWSLKWEMWGSLLLPLILLVACQRSAIVIAGSAGVLAYYWWAGGGSAVPEGLLRFLPMFVLGATLAYHRTEVTAWIQRQTQSVQRLLLMLAVVIIPFQWYGFSNAPSFARSAINDYAALTGAALLIVLALGCNGVNRWLERPIVLWLGRISFSVYLYHALVLTVVVRLGHQFLPLPVLMLLSFGLTFIVAHIAYDRIERPAMRYGQQIMRRYSEHSLPSSKAQKIL</sequence>
<dbReference type="Proteomes" id="UP001589733">
    <property type="component" value="Unassembled WGS sequence"/>
</dbReference>
<feature type="transmembrane region" description="Helical" evidence="1">
    <location>
        <begin position="326"/>
        <end position="348"/>
    </location>
</feature>
<dbReference type="GO" id="GO:0016746">
    <property type="term" value="F:acyltransferase activity"/>
    <property type="evidence" value="ECO:0007669"/>
    <property type="project" value="UniProtKB-KW"/>
</dbReference>
<feature type="transmembrane region" description="Helical" evidence="1">
    <location>
        <begin position="179"/>
        <end position="195"/>
    </location>
</feature>
<feature type="transmembrane region" description="Helical" evidence="1">
    <location>
        <begin position="92"/>
        <end position="111"/>
    </location>
</feature>
<evidence type="ECO:0000313" key="3">
    <source>
        <dbReference type="EMBL" id="MFB9994443.1"/>
    </source>
</evidence>
<dbReference type="PANTHER" id="PTHR23028">
    <property type="entry name" value="ACETYLTRANSFERASE"/>
    <property type="match status" value="1"/>
</dbReference>
<gene>
    <name evidence="3" type="ORF">ACFFLM_21030</name>
</gene>
<dbReference type="RefSeq" id="WP_380015261.1">
    <property type="nucleotide sequence ID" value="NZ_JBHLYR010000062.1"/>
</dbReference>
<evidence type="ECO:0000259" key="2">
    <source>
        <dbReference type="Pfam" id="PF01757"/>
    </source>
</evidence>
<feature type="transmembrane region" description="Helical" evidence="1">
    <location>
        <begin position="150"/>
        <end position="172"/>
    </location>
</feature>
<dbReference type="EC" id="2.3.-.-" evidence="3"/>
<feature type="transmembrane region" description="Helical" evidence="1">
    <location>
        <begin position="12"/>
        <end position="30"/>
    </location>
</feature>
<comment type="caution">
    <text evidence="3">The sequence shown here is derived from an EMBL/GenBank/DDBJ whole genome shotgun (WGS) entry which is preliminary data.</text>
</comment>
<evidence type="ECO:0000313" key="4">
    <source>
        <dbReference type="Proteomes" id="UP001589733"/>
    </source>
</evidence>
<dbReference type="InterPro" id="IPR002656">
    <property type="entry name" value="Acyl_transf_3_dom"/>
</dbReference>
<keyword evidence="3" id="KW-0012">Acyltransferase</keyword>
<feature type="transmembrane region" description="Helical" evidence="1">
    <location>
        <begin position="50"/>
        <end position="71"/>
    </location>
</feature>
<dbReference type="InterPro" id="IPR050879">
    <property type="entry name" value="Acyltransferase_3"/>
</dbReference>
<name>A0ABV6B3X3_9DEIO</name>
<dbReference type="EMBL" id="JBHLYR010000062">
    <property type="protein sequence ID" value="MFB9994443.1"/>
    <property type="molecule type" value="Genomic_DNA"/>
</dbReference>
<keyword evidence="1" id="KW-0812">Transmembrane</keyword>
<feature type="domain" description="Acyltransferase 3" evidence="2">
    <location>
        <begin position="4"/>
        <end position="346"/>
    </location>
</feature>
<keyword evidence="1" id="KW-0472">Membrane</keyword>
<feature type="transmembrane region" description="Helical" evidence="1">
    <location>
        <begin position="207"/>
        <end position="224"/>
    </location>
</feature>
<dbReference type="Pfam" id="PF01757">
    <property type="entry name" value="Acyl_transf_3"/>
    <property type="match status" value="1"/>
</dbReference>